<organism evidence="1 2">
    <name type="scientific">Caenorhabditis japonica</name>
    <dbReference type="NCBI Taxonomy" id="281687"/>
    <lineage>
        <taxon>Eukaryota</taxon>
        <taxon>Metazoa</taxon>
        <taxon>Ecdysozoa</taxon>
        <taxon>Nematoda</taxon>
        <taxon>Chromadorea</taxon>
        <taxon>Rhabditida</taxon>
        <taxon>Rhabditina</taxon>
        <taxon>Rhabditomorpha</taxon>
        <taxon>Rhabditoidea</taxon>
        <taxon>Rhabditidae</taxon>
        <taxon>Peloderinae</taxon>
        <taxon>Caenorhabditis</taxon>
    </lineage>
</organism>
<reference evidence="1" key="2">
    <citation type="submission" date="2022-06" db="UniProtKB">
        <authorList>
            <consortium name="EnsemblMetazoa"/>
        </authorList>
    </citation>
    <scope>IDENTIFICATION</scope>
    <source>
        <strain evidence="1">DF5081</strain>
    </source>
</reference>
<reference evidence="2" key="1">
    <citation type="submission" date="2010-08" db="EMBL/GenBank/DDBJ databases">
        <authorList>
            <consortium name="Caenorhabditis japonica Sequencing Consortium"/>
            <person name="Wilson R.K."/>
        </authorList>
    </citation>
    <scope>NUCLEOTIDE SEQUENCE [LARGE SCALE GENOMIC DNA]</scope>
    <source>
        <strain evidence="2">DF5081</strain>
    </source>
</reference>
<dbReference type="AlphaFoldDB" id="A0A8R1ES78"/>
<dbReference type="Proteomes" id="UP000005237">
    <property type="component" value="Unassembled WGS sequence"/>
</dbReference>
<name>A0A8R1ES78_CAEJA</name>
<accession>A0A8R1ES78</accession>
<protein>
    <submittedName>
        <fullName evidence="1">Uncharacterized protein</fullName>
    </submittedName>
</protein>
<evidence type="ECO:0000313" key="2">
    <source>
        <dbReference type="Proteomes" id="UP000005237"/>
    </source>
</evidence>
<evidence type="ECO:0000313" key="1">
    <source>
        <dbReference type="EnsemblMetazoa" id="CJA41677.1"/>
    </source>
</evidence>
<dbReference type="EnsemblMetazoa" id="CJA41677.1">
    <property type="protein sequence ID" value="CJA41677.1"/>
    <property type="gene ID" value="WBGene00217525"/>
</dbReference>
<keyword evidence="2" id="KW-1185">Reference proteome</keyword>
<sequence>MRAHLSARLRLARPSDLLPNWSTQKSHLTPVVSASHYTLSSRTVDHHRDHGIRAIMPDHCLRLHYRQSLFRYVTQNVPEGHDTPIHRSCYKRRTIEPFGSGKNYSGATTQRPFNMAQLVWRTDSCLPRFTGRSEVKAVHLLELKNAAGVDFNAIAAKMEETSDRALAEMTALGGPELL</sequence>
<proteinExistence type="predicted"/>